<feature type="chain" id="PRO_5007894130" evidence="1">
    <location>
        <begin position="25"/>
        <end position="650"/>
    </location>
</feature>
<dbReference type="AlphaFoldDB" id="A0A167WXP2"/>
<dbReference type="EMBL" id="AZGY01000025">
    <property type="protein sequence ID" value="KZZ89397.1"/>
    <property type="molecule type" value="Genomic_DNA"/>
</dbReference>
<keyword evidence="1" id="KW-0732">Signal</keyword>
<evidence type="ECO:0000313" key="3">
    <source>
        <dbReference type="Proteomes" id="UP000078544"/>
    </source>
</evidence>
<protein>
    <submittedName>
        <fullName evidence="2">Protein-tyrosine phosphatase</fullName>
    </submittedName>
</protein>
<sequence length="650" mass="72762">MLPSWASTATWLVLGLAWQSAVEARPALEARQDRPAPISNMPPGRLYVMIPEGRNGVGSPAYFRHQGGLSNQPRRAEGNVRPGEDDAPFIQPDVDEVGNLILHDVVENQADVQRALSEHRNAERIWLFEVATSPNMLFLPNDPAAGEPSVWNIIGGARWSQVRRCTVFSSQPHSSLGEVDQESPEFLQPYGLTWLENTDDYDPRWETFGATRADGDIWNDHPGPESERARAIMRRVTSEELFPAHDRRQLVRELLDWDMEREPQRGFPYLRPRQPESLRWLALMQADWARIPDISDEIRNAMFSGLPRASQCLAAWWSFSKHYNGKGPNGKGPNAKRADAKEDSCEELSAAVKAIKNTPQACKKIKNIKVQINLSDKWFSLSGTYDDVGGTLQGSAGTANFHFAESPSTGESKQITIDMKQFESEEIPVGAINRLMLTAKGTHSISPIINDDFTVQDISLSAECADPAFKAQDNKYLGINKDFSHSSGWGWSKFEKEVVGVLVISPEDWTFSPPCHKMKDLKARFVMGDDGTYDELSFSLGNGKRVHLGTNVDSGKEIPVDINMKEVFGKEVVGVRDLNEVKLFDNLAGGLWPGDEWNFGGITFTANCVDTNRKAEMKRWASVNQDLKHKKNDEAIWTGKITPENWVEVK</sequence>
<feature type="signal peptide" evidence="1">
    <location>
        <begin position="1"/>
        <end position="24"/>
    </location>
</feature>
<organism evidence="2 3">
    <name type="scientific">Moelleriella libera RCEF 2490</name>
    <dbReference type="NCBI Taxonomy" id="1081109"/>
    <lineage>
        <taxon>Eukaryota</taxon>
        <taxon>Fungi</taxon>
        <taxon>Dikarya</taxon>
        <taxon>Ascomycota</taxon>
        <taxon>Pezizomycotina</taxon>
        <taxon>Sordariomycetes</taxon>
        <taxon>Hypocreomycetidae</taxon>
        <taxon>Hypocreales</taxon>
        <taxon>Clavicipitaceae</taxon>
        <taxon>Moelleriella</taxon>
    </lineage>
</organism>
<evidence type="ECO:0000313" key="2">
    <source>
        <dbReference type="EMBL" id="KZZ89397.1"/>
    </source>
</evidence>
<gene>
    <name evidence="2" type="ORF">AAL_07696</name>
</gene>
<reference evidence="2 3" key="1">
    <citation type="journal article" date="2016" name="Genome Biol. Evol.">
        <title>Divergent and convergent evolution of fungal pathogenicity.</title>
        <authorList>
            <person name="Shang Y."/>
            <person name="Xiao G."/>
            <person name="Zheng P."/>
            <person name="Cen K."/>
            <person name="Zhan S."/>
            <person name="Wang C."/>
        </authorList>
    </citation>
    <scope>NUCLEOTIDE SEQUENCE [LARGE SCALE GENOMIC DNA]</scope>
    <source>
        <strain evidence="2 3">RCEF 2490</strain>
    </source>
</reference>
<comment type="caution">
    <text evidence="2">The sequence shown here is derived from an EMBL/GenBank/DDBJ whole genome shotgun (WGS) entry which is preliminary data.</text>
</comment>
<dbReference type="OrthoDB" id="4924915at2759"/>
<name>A0A167WXP2_9HYPO</name>
<dbReference type="Proteomes" id="UP000078544">
    <property type="component" value="Unassembled WGS sequence"/>
</dbReference>
<keyword evidence="3" id="KW-1185">Reference proteome</keyword>
<proteinExistence type="predicted"/>
<evidence type="ECO:0000256" key="1">
    <source>
        <dbReference type="SAM" id="SignalP"/>
    </source>
</evidence>
<dbReference type="STRING" id="1081109.A0A167WXP2"/>
<accession>A0A167WXP2</accession>